<protein>
    <submittedName>
        <fullName evidence="3">NirD/YgiW/YdeI family stress tolerance protein</fullName>
    </submittedName>
</protein>
<dbReference type="PANTHER" id="PTHR36571">
    <property type="entry name" value="PROTEIN YGIW"/>
    <property type="match status" value="1"/>
</dbReference>
<feature type="signal peptide" evidence="2">
    <location>
        <begin position="1"/>
        <end position="23"/>
    </location>
</feature>
<dbReference type="Proteomes" id="UP000472580">
    <property type="component" value="Unassembled WGS sequence"/>
</dbReference>
<dbReference type="PANTHER" id="PTHR36571:SF1">
    <property type="entry name" value="PROTEIN YGIW"/>
    <property type="match status" value="1"/>
</dbReference>
<accession>A0A6L6YHK6</accession>
<dbReference type="OrthoDB" id="6650354at2"/>
<keyword evidence="1 2" id="KW-0732">Signal</keyword>
<evidence type="ECO:0000313" key="3">
    <source>
        <dbReference type="EMBL" id="MVX57225.1"/>
    </source>
</evidence>
<evidence type="ECO:0000256" key="1">
    <source>
        <dbReference type="ARBA" id="ARBA00022729"/>
    </source>
</evidence>
<sequence length="127" mass="13690">MKMNKLLCVLAGAFALSCGAAQANNMENDEYNGWFNGSGPVDHTVSEIKEDAAPFQLVELDGNLVRGIAGETYVFQDKTGEVVVNIPDEVFVGQVVNANTPVKIQGEVRPDMAQPDTVDVYTLDVVD</sequence>
<dbReference type="NCBIfam" id="NF033674">
    <property type="entry name" value="stress_OB_fold"/>
    <property type="match status" value="1"/>
</dbReference>
<proteinExistence type="predicted"/>
<dbReference type="InterPro" id="IPR036700">
    <property type="entry name" value="BOBF_sf"/>
</dbReference>
<gene>
    <name evidence="3" type="ORF">E5987_08415</name>
</gene>
<keyword evidence="4" id="KW-1185">Reference proteome</keyword>
<name>A0A6L6YHK6_9BURK</name>
<evidence type="ECO:0000256" key="2">
    <source>
        <dbReference type="SAM" id="SignalP"/>
    </source>
</evidence>
<dbReference type="SUPFAM" id="SSF101756">
    <property type="entry name" value="Hypothetical protein YgiW"/>
    <property type="match status" value="1"/>
</dbReference>
<dbReference type="Pfam" id="PF04076">
    <property type="entry name" value="BOF"/>
    <property type="match status" value="1"/>
</dbReference>
<evidence type="ECO:0000313" key="4">
    <source>
        <dbReference type="Proteomes" id="UP000472580"/>
    </source>
</evidence>
<dbReference type="InterPro" id="IPR005220">
    <property type="entry name" value="CarO-like"/>
</dbReference>
<organism evidence="3 4">
    <name type="scientific">Parasutterella muris</name>
    <dbReference type="NCBI Taxonomy" id="2565572"/>
    <lineage>
        <taxon>Bacteria</taxon>
        <taxon>Pseudomonadati</taxon>
        <taxon>Pseudomonadota</taxon>
        <taxon>Betaproteobacteria</taxon>
        <taxon>Burkholderiales</taxon>
        <taxon>Sutterellaceae</taxon>
        <taxon>Parasutterella</taxon>
    </lineage>
</organism>
<comment type="caution">
    <text evidence="3">The sequence shown here is derived from an EMBL/GenBank/DDBJ whole genome shotgun (WGS) entry which is preliminary data.</text>
</comment>
<dbReference type="AlphaFoldDB" id="A0A6L6YHK6"/>
<dbReference type="PROSITE" id="PS51257">
    <property type="entry name" value="PROKAR_LIPOPROTEIN"/>
    <property type="match status" value="1"/>
</dbReference>
<feature type="chain" id="PRO_5027084398" evidence="2">
    <location>
        <begin position="24"/>
        <end position="127"/>
    </location>
</feature>
<dbReference type="EMBL" id="WSRP01000025">
    <property type="protein sequence ID" value="MVX57225.1"/>
    <property type="molecule type" value="Genomic_DNA"/>
</dbReference>
<dbReference type="Gene3D" id="2.40.50.200">
    <property type="entry name" value="Bacterial OB-fold"/>
    <property type="match status" value="1"/>
</dbReference>
<reference evidence="3 4" key="1">
    <citation type="submission" date="2019-12" db="EMBL/GenBank/DDBJ databases">
        <title>Microbes associate with the intestines of laboratory mice.</title>
        <authorList>
            <person name="Navarre W."/>
            <person name="Wong E."/>
        </authorList>
    </citation>
    <scope>NUCLEOTIDE SEQUENCE [LARGE SCALE GENOMIC DNA]</scope>
    <source>
        <strain evidence="3 4">NM82_D38</strain>
    </source>
</reference>
<dbReference type="RefSeq" id="WP_160335651.1">
    <property type="nucleotide sequence ID" value="NZ_CALPCR010000001.1"/>
</dbReference>